<reference evidence="1" key="1">
    <citation type="submission" date="2021-06" db="EMBL/GenBank/DDBJ databases">
        <authorList>
            <person name="Kallberg Y."/>
            <person name="Tangrot J."/>
            <person name="Rosling A."/>
        </authorList>
    </citation>
    <scope>NUCLEOTIDE SEQUENCE</scope>
    <source>
        <strain evidence="1">IL203A</strain>
    </source>
</reference>
<dbReference type="EMBL" id="CAJVPU010009110">
    <property type="protein sequence ID" value="CAG8591470.1"/>
    <property type="molecule type" value="Genomic_DNA"/>
</dbReference>
<protein>
    <submittedName>
        <fullName evidence="1">4688_t:CDS:1</fullName>
    </submittedName>
</protein>
<organism evidence="1 2">
    <name type="scientific">Dentiscutata heterogama</name>
    <dbReference type="NCBI Taxonomy" id="1316150"/>
    <lineage>
        <taxon>Eukaryota</taxon>
        <taxon>Fungi</taxon>
        <taxon>Fungi incertae sedis</taxon>
        <taxon>Mucoromycota</taxon>
        <taxon>Glomeromycotina</taxon>
        <taxon>Glomeromycetes</taxon>
        <taxon>Diversisporales</taxon>
        <taxon>Gigasporaceae</taxon>
        <taxon>Dentiscutata</taxon>
    </lineage>
</organism>
<feature type="non-terminal residue" evidence="1">
    <location>
        <position position="1"/>
    </location>
</feature>
<accession>A0ACA9MJY2</accession>
<proteinExistence type="predicted"/>
<evidence type="ECO:0000313" key="1">
    <source>
        <dbReference type="EMBL" id="CAG8591470.1"/>
    </source>
</evidence>
<comment type="caution">
    <text evidence="1">The sequence shown here is derived from an EMBL/GenBank/DDBJ whole genome shotgun (WGS) entry which is preliminary data.</text>
</comment>
<gene>
    <name evidence="1" type="ORF">DHETER_LOCUS6877</name>
</gene>
<evidence type="ECO:0000313" key="2">
    <source>
        <dbReference type="Proteomes" id="UP000789702"/>
    </source>
</evidence>
<keyword evidence="2" id="KW-1185">Reference proteome</keyword>
<dbReference type="Proteomes" id="UP000789702">
    <property type="component" value="Unassembled WGS sequence"/>
</dbReference>
<sequence>EIEENLEALNSKLGAPISNKNTSLYNALKKGIEKIDISEHNWQNPLSSTVISDESQLVKNLKQRQRRTFLEPREDMKCEIPELIYSKYDEFVNNFNKTETDILNDLTHDKTWKENVIELEKVAKRIFNTLGEIWNNPAFETKKCEGKLVEYLYLESSRIICNDTKKNDDETKLWRELLDRISYINSACRSTSNQFGVVRIQVASEKISLNVLINDVSGIPRYFHVDHAKIPLTSSISWRQAISHPPRNVHPSPAVFSLCREESGQKRPRQNSKTRRLTKQKSAHF</sequence>
<name>A0ACA9MJY2_9GLOM</name>